<dbReference type="HOGENOM" id="CLU_048478_0_2_9"/>
<dbReference type="PANTHER" id="PTHR42951">
    <property type="entry name" value="METALLO-BETA-LACTAMASE DOMAIN-CONTAINING"/>
    <property type="match status" value="1"/>
</dbReference>
<dbReference type="InterPro" id="IPR036866">
    <property type="entry name" value="RibonucZ/Hydroxyglut_hydro"/>
</dbReference>
<dbReference type="RefSeq" id="WP_006905049.1">
    <property type="nucleotide sequence ID" value="NZ_JH976536.1"/>
</dbReference>
<comment type="caution">
    <text evidence="3">The sequence shown here is derived from an EMBL/GenBank/DDBJ whole genome shotgun (WGS) entry which is preliminary data.</text>
</comment>
<dbReference type="eggNOG" id="COG0491">
    <property type="taxonomic scope" value="Bacteria"/>
</dbReference>
<dbReference type="EMBL" id="AENY02000005">
    <property type="protein sequence ID" value="EKP93756.1"/>
    <property type="molecule type" value="Genomic_DNA"/>
</dbReference>
<accession>K6QBK9</accession>
<dbReference type="SUPFAM" id="SSF56281">
    <property type="entry name" value="Metallo-hydrolase/oxidoreductase"/>
    <property type="match status" value="1"/>
</dbReference>
<keyword evidence="4" id="KW-1185">Reference proteome</keyword>
<evidence type="ECO:0000259" key="2">
    <source>
        <dbReference type="SMART" id="SM00849"/>
    </source>
</evidence>
<reference evidence="3" key="1">
    <citation type="submission" date="2010-10" db="EMBL/GenBank/DDBJ databases">
        <authorList>
            <consortium name="US DOE Joint Genome Institute (JGI-PGF)"/>
            <person name="Lucas S."/>
            <person name="Copeland A."/>
            <person name="Lapidus A."/>
            <person name="Bruce D."/>
            <person name="Goodwin L."/>
            <person name="Pitluck S."/>
            <person name="Kyrpides N."/>
            <person name="Mavromatis K."/>
            <person name="Detter J.C."/>
            <person name="Han C."/>
            <person name="Land M."/>
            <person name="Hauser L."/>
            <person name="Markowitz V."/>
            <person name="Cheng J.-F."/>
            <person name="Hugenholtz P."/>
            <person name="Woyke T."/>
            <person name="Wu D."/>
            <person name="Pukall R."/>
            <person name="Wahrenburg C."/>
            <person name="Brambilla E."/>
            <person name="Klenk H.-P."/>
            <person name="Eisen J.A."/>
        </authorList>
    </citation>
    <scope>NUCLEOTIDE SEQUENCE [LARGE SCALE GENOMIC DNA]</scope>
    <source>
        <strain evidence="3">DSM 13965</strain>
    </source>
</reference>
<dbReference type="SMART" id="SM00849">
    <property type="entry name" value="Lactamase_B"/>
    <property type="match status" value="1"/>
</dbReference>
<feature type="region of interest" description="Disordered" evidence="1">
    <location>
        <begin position="214"/>
        <end position="236"/>
    </location>
</feature>
<dbReference type="InterPro" id="IPR001279">
    <property type="entry name" value="Metallo-B-lactamas"/>
</dbReference>
<feature type="domain" description="Metallo-beta-lactamase" evidence="2">
    <location>
        <begin position="39"/>
        <end position="260"/>
    </location>
</feature>
<evidence type="ECO:0000313" key="3">
    <source>
        <dbReference type="EMBL" id="EKP93756.1"/>
    </source>
</evidence>
<dbReference type="GO" id="GO:0016787">
    <property type="term" value="F:hydrolase activity"/>
    <property type="evidence" value="ECO:0007669"/>
    <property type="project" value="UniProtKB-KW"/>
</dbReference>
<dbReference type="InterPro" id="IPR050855">
    <property type="entry name" value="NDM-1-like"/>
</dbReference>
<dbReference type="Gene3D" id="3.60.15.10">
    <property type="entry name" value="Ribonuclease Z/Hydroxyacylglutathione hydrolase-like"/>
    <property type="match status" value="1"/>
</dbReference>
<dbReference type="STRING" id="867903.ThesuDRAFT_00353"/>
<dbReference type="Proteomes" id="UP000005710">
    <property type="component" value="Unassembled WGS sequence"/>
</dbReference>
<protein>
    <submittedName>
        <fullName evidence="3">Zn-dependent hydrolase, glyoxylase</fullName>
    </submittedName>
</protein>
<organism evidence="3 4">
    <name type="scientific">Thermaerobacter subterraneus DSM 13965</name>
    <dbReference type="NCBI Taxonomy" id="867903"/>
    <lineage>
        <taxon>Bacteria</taxon>
        <taxon>Bacillati</taxon>
        <taxon>Bacillota</taxon>
        <taxon>Clostridia</taxon>
        <taxon>Eubacteriales</taxon>
        <taxon>Clostridiales Family XVII. Incertae Sedis</taxon>
        <taxon>Thermaerobacter</taxon>
    </lineage>
</organism>
<dbReference type="AlphaFoldDB" id="K6QBK9"/>
<reference evidence="3" key="2">
    <citation type="submission" date="2012-10" db="EMBL/GenBank/DDBJ databases">
        <title>Improved high-quality draft of Thermaerobacter subterraneus C21, DSM 13965.</title>
        <authorList>
            <consortium name="DOE Joint Genome Institute"/>
            <person name="Eisen J."/>
            <person name="Huntemann M."/>
            <person name="Wei C.-L."/>
            <person name="Han J."/>
            <person name="Detter J.C."/>
            <person name="Han C."/>
            <person name="Tapia R."/>
            <person name="Chen A."/>
            <person name="Kyrpides N."/>
            <person name="Mavromatis K."/>
            <person name="Markowitz V."/>
            <person name="Szeto E."/>
            <person name="Ivanova N."/>
            <person name="Mikhailova N."/>
            <person name="Ovchinnikova G."/>
            <person name="Pagani I."/>
            <person name="Pati A."/>
            <person name="Goodwin L."/>
            <person name="Nordberg H.P."/>
            <person name="Cantor M.N."/>
            <person name="Hua S.X."/>
            <person name="Woyke T."/>
            <person name="Eisen J."/>
            <person name="Klenk H.-P."/>
        </authorList>
    </citation>
    <scope>NUCLEOTIDE SEQUENCE [LARGE SCALE GENOMIC DNA]</scope>
    <source>
        <strain evidence="3">DSM 13965</strain>
    </source>
</reference>
<feature type="compositionally biased region" description="Basic and acidic residues" evidence="1">
    <location>
        <begin position="223"/>
        <end position="236"/>
    </location>
</feature>
<name>K6QBK9_9FIRM</name>
<sequence>MATPGKGAGAPAAGVPARVRRVDDQVLCITVPTPFAVGAVNVYVILGRVPTLVDVGPGGRQGWEALEAGLVAAGLGWDDLAQVVITHTHADHFGLLRRWPGRTLPPVLAHRWGARHFRGGQDPEREAFFRDFGRAAGVPADLAGGMLQGLHLLMASEPAVPVARWLEDGDTVEMGDDLWLVLHTPGHAQSQVCLYREKDGLLISSDHLLPAISSNAMPEPPPLDEHGRPVRPEPPRSLVDYRRSLRRIRPLPVHLCLPGHGEPFAGHQDLIDRRLQGMEERAGQILRGVEARGGRATLYQLAVDLFGRGDPGHVLLALSEVHGHVEWMEAEGRLRREPEPGGSGVLMVTV</sequence>
<gene>
    <name evidence="3" type="ORF">ThesuDRAFT_00353</name>
</gene>
<dbReference type="PANTHER" id="PTHR42951:SF21">
    <property type="entry name" value="METALLO-HYDROLASE YQJP-RELATED"/>
    <property type="match status" value="1"/>
</dbReference>
<evidence type="ECO:0000256" key="1">
    <source>
        <dbReference type="SAM" id="MobiDB-lite"/>
    </source>
</evidence>
<evidence type="ECO:0000313" key="4">
    <source>
        <dbReference type="Proteomes" id="UP000005710"/>
    </source>
</evidence>
<dbReference type="Pfam" id="PF00753">
    <property type="entry name" value="Lactamase_B"/>
    <property type="match status" value="1"/>
</dbReference>
<dbReference type="OrthoDB" id="9761531at2"/>
<proteinExistence type="predicted"/>
<keyword evidence="3" id="KW-0378">Hydrolase</keyword>